<evidence type="ECO:0000313" key="2">
    <source>
        <dbReference type="EMBL" id="PIZ95625.1"/>
    </source>
</evidence>
<reference evidence="3" key="1">
    <citation type="submission" date="2017-09" db="EMBL/GenBank/DDBJ databases">
        <title>Depth-based differentiation of microbial function through sediment-hosted aquifers and enrichment of novel symbionts in the deep terrestrial subsurface.</title>
        <authorList>
            <person name="Probst A.J."/>
            <person name="Ladd B."/>
            <person name="Jarett J.K."/>
            <person name="Geller-Mcgrath D.E."/>
            <person name="Sieber C.M.K."/>
            <person name="Emerson J.B."/>
            <person name="Anantharaman K."/>
            <person name="Thomas B.C."/>
            <person name="Malmstrom R."/>
            <person name="Stieglmeier M."/>
            <person name="Klingl A."/>
            <person name="Woyke T."/>
            <person name="Ryan C.M."/>
            <person name="Banfield J.F."/>
        </authorList>
    </citation>
    <scope>NUCLEOTIDE SEQUENCE [LARGE SCALE GENOMIC DNA]</scope>
</reference>
<accession>A0A2M7V9R0</accession>
<keyword evidence="1" id="KW-0812">Transmembrane</keyword>
<evidence type="ECO:0000313" key="3">
    <source>
        <dbReference type="Proteomes" id="UP000228568"/>
    </source>
</evidence>
<feature type="transmembrane region" description="Helical" evidence="1">
    <location>
        <begin position="12"/>
        <end position="36"/>
    </location>
</feature>
<dbReference type="EMBL" id="PFPK01000007">
    <property type="protein sequence ID" value="PIZ95625.1"/>
    <property type="molecule type" value="Genomic_DNA"/>
</dbReference>
<evidence type="ECO:0000256" key="1">
    <source>
        <dbReference type="SAM" id="Phobius"/>
    </source>
</evidence>
<keyword evidence="1" id="KW-0472">Membrane</keyword>
<dbReference type="AlphaFoldDB" id="A0A2M7V9R0"/>
<organism evidence="2 3">
    <name type="scientific">Candidatus Magasanikbacteria bacterium CG_4_10_14_0_2_um_filter_37_12</name>
    <dbReference type="NCBI Taxonomy" id="1974637"/>
    <lineage>
        <taxon>Bacteria</taxon>
        <taxon>Candidatus Magasanikiibacteriota</taxon>
    </lineage>
</organism>
<name>A0A2M7V9R0_9BACT</name>
<protein>
    <submittedName>
        <fullName evidence="2">Uncharacterized protein</fullName>
    </submittedName>
</protein>
<gene>
    <name evidence="2" type="ORF">COX81_00420</name>
</gene>
<keyword evidence="1" id="KW-1133">Transmembrane helix</keyword>
<sequence length="142" mass="16333">MFSKKTNKSISQVVLFLTLATILTIFIVGSFVVILFKVVDIRTRQLITDQHLTANNISSLLLESKYQESLNNILQTVHNSDQSTQKLFETIEETLLKITVPERFLQSHLHAFLAIEDLKVEVNTLSLEKMRARLTKILEEMM</sequence>
<comment type="caution">
    <text evidence="2">The sequence shown here is derived from an EMBL/GenBank/DDBJ whole genome shotgun (WGS) entry which is preliminary data.</text>
</comment>
<proteinExistence type="predicted"/>
<dbReference type="Proteomes" id="UP000228568">
    <property type="component" value="Unassembled WGS sequence"/>
</dbReference>